<feature type="compositionally biased region" description="Polar residues" evidence="1">
    <location>
        <begin position="431"/>
        <end position="440"/>
    </location>
</feature>
<sequence>MLFNHFKKRSSIAESTTTADPPGSETASTEHSVATSHATSSSSRLRRVSVATLRNLSIAHSRLATATSKSSLRRTKPRDHGGGSSSSGSKQAKGRLGGLSDDNVASSNDDSTNNNNNNNNNNATGRLPAFQVSQRAYLASLASLFSRGHGNEHGSSDYRSSDEIHSPVSAHNTFMTTDFSTAASPPGQTEKEEENPQTHEIDSPTIYQFSSTTKTPGGDLYVGRPHLVQPSRTALLEFEMATLPLLERDLYEMGRHLGQQAIRLTYELRMSGYAADHTVNLFPTVWILYRRPDHMSSERTDKSVEELQKAVSRLSYLQRVPEIQEGGGNYEPNSSEQSHIDVKPDRRESIKLPHAAALSVHVENYQGNPYFCGALCCVTTEKGSKKQTQSLCRVGGLLKINGKYVLGVTTAHAMLDGSGVFGDPFDDETGGSESTSLSNADETEKSIKEEASRVSNWQNVTRDAAVDFLGISMNSRGEMANNHAKPDNATDFALLRLGKLPSRARNQYVLPDSEEVVNITSAASASALASDEGPVHVLCGRDAIVDGQLIRGTACFVVRGRHFRVRRIQFSAPLEEMGGSAGMAGAWVVRGEVLYGILLAVYGNEPYAVMMTVDRLFESILGSAFSIRSVELWDGEASGLYEDARHAAAAVGRSSTTTPPPSRTRSHHDDDQAAAAVENGTHTDGAVVHREATAEKTGESVSSTRPQRLSFKAHTPSLSKISEVTMSGAVPSSNSASSTKMETSHVDGDDSASDSEYLTP</sequence>
<dbReference type="OrthoDB" id="4395072at2759"/>
<proteinExistence type="predicted"/>
<feature type="compositionally biased region" description="Low complexity" evidence="1">
    <location>
        <begin position="100"/>
        <end position="122"/>
    </location>
</feature>
<reference evidence="2" key="1">
    <citation type="journal article" date="2020" name="Phytopathology">
        <title>Genome sequence of the chestnut blight fungus Cryphonectria parasitica EP155: A fundamental resource for an archetypical invasive plant pathogen.</title>
        <authorList>
            <person name="Crouch J.A."/>
            <person name="Dawe A."/>
            <person name="Aerts A."/>
            <person name="Barry K."/>
            <person name="Churchill A.C.L."/>
            <person name="Grimwood J."/>
            <person name="Hillman B."/>
            <person name="Milgroom M.G."/>
            <person name="Pangilinan J."/>
            <person name="Smith M."/>
            <person name="Salamov A."/>
            <person name="Schmutz J."/>
            <person name="Yadav J."/>
            <person name="Grigoriev I.V."/>
            <person name="Nuss D."/>
        </authorList>
    </citation>
    <scope>NUCLEOTIDE SEQUENCE</scope>
    <source>
        <strain evidence="2">EP155</strain>
    </source>
</reference>
<feature type="compositionally biased region" description="Polar residues" evidence="1">
    <location>
        <begin position="716"/>
        <end position="725"/>
    </location>
</feature>
<evidence type="ECO:0000256" key="1">
    <source>
        <dbReference type="SAM" id="MobiDB-lite"/>
    </source>
</evidence>
<name>A0A9P4YDN9_CRYP1</name>
<keyword evidence="3" id="KW-1185">Reference proteome</keyword>
<feature type="compositionally biased region" description="Basic residues" evidence="1">
    <location>
        <begin position="1"/>
        <end position="10"/>
    </location>
</feature>
<protein>
    <submittedName>
        <fullName evidence="2">Uncharacterized protein</fullName>
    </submittedName>
</protein>
<feature type="region of interest" description="Disordered" evidence="1">
    <location>
        <begin position="650"/>
        <end position="672"/>
    </location>
</feature>
<feature type="compositionally biased region" description="Low complexity" evidence="1">
    <location>
        <begin position="727"/>
        <end position="738"/>
    </location>
</feature>
<feature type="compositionally biased region" description="Polar residues" evidence="1">
    <location>
        <begin position="205"/>
        <end position="215"/>
    </location>
</feature>
<feature type="region of interest" description="Disordered" evidence="1">
    <location>
        <begin position="1"/>
        <end position="46"/>
    </location>
</feature>
<evidence type="ECO:0000313" key="3">
    <source>
        <dbReference type="Proteomes" id="UP000803844"/>
    </source>
</evidence>
<feature type="compositionally biased region" description="Polar residues" evidence="1">
    <location>
        <begin position="177"/>
        <end position="187"/>
    </location>
</feature>
<organism evidence="2 3">
    <name type="scientific">Cryphonectria parasitica (strain ATCC 38755 / EP155)</name>
    <dbReference type="NCBI Taxonomy" id="660469"/>
    <lineage>
        <taxon>Eukaryota</taxon>
        <taxon>Fungi</taxon>
        <taxon>Dikarya</taxon>
        <taxon>Ascomycota</taxon>
        <taxon>Pezizomycotina</taxon>
        <taxon>Sordariomycetes</taxon>
        <taxon>Sordariomycetidae</taxon>
        <taxon>Diaporthales</taxon>
        <taxon>Cryphonectriaceae</taxon>
        <taxon>Cryphonectria-Endothia species complex</taxon>
        <taxon>Cryphonectria</taxon>
    </lineage>
</organism>
<feature type="compositionally biased region" description="Low complexity" evidence="1">
    <location>
        <begin position="24"/>
        <end position="46"/>
    </location>
</feature>
<comment type="caution">
    <text evidence="2">The sequence shown here is derived from an EMBL/GenBank/DDBJ whole genome shotgun (WGS) entry which is preliminary data.</text>
</comment>
<accession>A0A9P4YDN9</accession>
<feature type="region of interest" description="Disordered" evidence="1">
    <location>
        <begin position="424"/>
        <end position="445"/>
    </location>
</feature>
<dbReference type="EMBL" id="MU032344">
    <property type="protein sequence ID" value="KAF3771128.1"/>
    <property type="molecule type" value="Genomic_DNA"/>
</dbReference>
<dbReference type="AlphaFoldDB" id="A0A9P4YDN9"/>
<dbReference type="RefSeq" id="XP_040782089.1">
    <property type="nucleotide sequence ID" value="XM_040925067.1"/>
</dbReference>
<dbReference type="GeneID" id="63842196"/>
<feature type="region of interest" description="Disordered" evidence="1">
    <location>
        <begin position="62"/>
        <end position="125"/>
    </location>
</feature>
<feature type="region of interest" description="Disordered" evidence="1">
    <location>
        <begin position="177"/>
        <end position="218"/>
    </location>
</feature>
<feature type="region of interest" description="Disordered" evidence="1">
    <location>
        <begin position="324"/>
        <end position="345"/>
    </location>
</feature>
<gene>
    <name evidence="2" type="ORF">M406DRAFT_67459</name>
</gene>
<feature type="region of interest" description="Disordered" evidence="1">
    <location>
        <begin position="692"/>
        <end position="760"/>
    </location>
</feature>
<evidence type="ECO:0000313" key="2">
    <source>
        <dbReference type="EMBL" id="KAF3771128.1"/>
    </source>
</evidence>
<dbReference type="Proteomes" id="UP000803844">
    <property type="component" value="Unassembled WGS sequence"/>
</dbReference>